<reference evidence="1 2" key="1">
    <citation type="submission" date="2020-01" db="EMBL/GenBank/DDBJ databases">
        <title>Genome analysis.</title>
        <authorList>
            <person name="Wu S."/>
            <person name="Wang G."/>
        </authorList>
    </citation>
    <scope>NUCLEOTIDE SEQUENCE [LARGE SCALE GENOMIC DNA]</scope>
    <source>
        <strain evidence="1 2">SYL130</strain>
    </source>
</reference>
<sequence>MGANYCAPTNPLRRCCRAKILPNTFTIYSPDKPALAVYLKKGNEPDANSVSALPKTKVVGYSTVKEFYSPDYSVAENRRAALDKRTTLLWQPYLFTDRNNQKITVSFYNNDISTDLYLVLEGMYEAGKLVRVEKMLK</sequence>
<dbReference type="EMBL" id="JAACJS010000002">
    <property type="protein sequence ID" value="NCI48941.1"/>
    <property type="molecule type" value="Genomic_DNA"/>
</dbReference>
<accession>A0ABW9ZPC1</accession>
<protein>
    <submittedName>
        <fullName evidence="1">Uncharacterized protein</fullName>
    </submittedName>
</protein>
<keyword evidence="2" id="KW-1185">Reference proteome</keyword>
<evidence type="ECO:0000313" key="1">
    <source>
        <dbReference type="EMBL" id="NCI48941.1"/>
    </source>
</evidence>
<evidence type="ECO:0000313" key="2">
    <source>
        <dbReference type="Proteomes" id="UP000753802"/>
    </source>
</evidence>
<dbReference type="RefSeq" id="WP_161817247.1">
    <property type="nucleotide sequence ID" value="NZ_JAACJS010000002.1"/>
</dbReference>
<organism evidence="1 2">
    <name type="scientific">Sediminibacterium roseum</name>
    <dbReference type="NCBI Taxonomy" id="1978412"/>
    <lineage>
        <taxon>Bacteria</taxon>
        <taxon>Pseudomonadati</taxon>
        <taxon>Bacteroidota</taxon>
        <taxon>Chitinophagia</taxon>
        <taxon>Chitinophagales</taxon>
        <taxon>Chitinophagaceae</taxon>
        <taxon>Sediminibacterium</taxon>
    </lineage>
</organism>
<comment type="caution">
    <text evidence="1">The sequence shown here is derived from an EMBL/GenBank/DDBJ whole genome shotgun (WGS) entry which is preliminary data.</text>
</comment>
<proteinExistence type="predicted"/>
<dbReference type="Proteomes" id="UP000753802">
    <property type="component" value="Unassembled WGS sequence"/>
</dbReference>
<gene>
    <name evidence="1" type="ORF">GWC95_03335</name>
</gene>
<name>A0ABW9ZPC1_9BACT</name>